<protein>
    <submittedName>
        <fullName evidence="2">Uncharacterized protein</fullName>
    </submittedName>
</protein>
<name>C5KNM0_PERM5</name>
<accession>C5KNM0</accession>
<dbReference type="OrthoDB" id="411287at2759"/>
<keyword evidence="3" id="KW-1185">Reference proteome</keyword>
<reference evidence="2 3" key="1">
    <citation type="submission" date="2008-07" db="EMBL/GenBank/DDBJ databases">
        <authorList>
            <person name="El-Sayed N."/>
            <person name="Caler E."/>
            <person name="Inman J."/>
            <person name="Amedeo P."/>
            <person name="Hass B."/>
            <person name="Wortman J."/>
        </authorList>
    </citation>
    <scope>NUCLEOTIDE SEQUENCE [LARGE SCALE GENOMIC DNA]</scope>
    <source>
        <strain evidence="3">ATCC 50983 / TXsc</strain>
    </source>
</reference>
<dbReference type="RefSeq" id="XP_002782127.1">
    <property type="nucleotide sequence ID" value="XM_002782081.1"/>
</dbReference>
<dbReference type="GeneID" id="9059626"/>
<evidence type="ECO:0000313" key="3">
    <source>
        <dbReference type="Proteomes" id="UP000007800"/>
    </source>
</evidence>
<gene>
    <name evidence="2" type="ORF">Pmar_PMAR024180</name>
</gene>
<evidence type="ECO:0000256" key="1">
    <source>
        <dbReference type="SAM" id="MobiDB-lite"/>
    </source>
</evidence>
<dbReference type="OMA" id="QICFAYQ"/>
<proteinExistence type="predicted"/>
<evidence type="ECO:0000313" key="2">
    <source>
        <dbReference type="EMBL" id="EER13922.1"/>
    </source>
</evidence>
<dbReference type="EMBL" id="GG674635">
    <property type="protein sequence ID" value="EER13922.1"/>
    <property type="molecule type" value="Genomic_DNA"/>
</dbReference>
<sequence length="588" mass="65857">MSTLAQRIDAATVPVEELRIKAKVDDELWQGLVATLTKDNGGIETVADLGFCYPWDIQEALNEVESALDRSRLAVLFDLCRNECGLPCSLVTTEIEKGGGTKDGPKASEGESRVKSSQYIDGLADGSFSLITQQAYEQYLTTLRAKFGEVSDESIPSREQLSGLKSLVEAGNIPFVDLYMFTGNQRERLRSIRQAALRVDEDGKIRRATLSRIPTYSEWATNFRIYSMGLIMLGVAQHADMLKYAEAISRLFKVYGTTYWPQVYAADEHLRSVRLVRYKKSNNTWGGAYAASVGDSAFWMERVDRVVFQLQRASKETSTTTPSRASGKRTRPSRSEQVCYDYQGGRCSGEPCPNGRRHICIKCREVHPLPRGNRDCTKMPAASKVTLVTSKDQKLREGATGSDRGAQGQPLRLVSMCGDWDTEVPRWFIEGAPVGLAGEIGKVESCHEDSEQLQKLEFIYGEDDCLNFSNYPSTYEHFDEVMKVLETEEECGFCKMCTSFDEVKTLVHSDSIVLTPLAAIPKSNGKLRLVSDCKVNNLNDYCFVKEHIELPRVFDWIDDIVELSKFAHENREVVEFSLTVGKNGSIIE</sequence>
<dbReference type="Proteomes" id="UP000007800">
    <property type="component" value="Unassembled WGS sequence"/>
</dbReference>
<feature type="region of interest" description="Disordered" evidence="1">
    <location>
        <begin position="313"/>
        <end position="335"/>
    </location>
</feature>
<organism evidence="3">
    <name type="scientific">Perkinsus marinus (strain ATCC 50983 / TXsc)</name>
    <dbReference type="NCBI Taxonomy" id="423536"/>
    <lineage>
        <taxon>Eukaryota</taxon>
        <taxon>Sar</taxon>
        <taxon>Alveolata</taxon>
        <taxon>Perkinsozoa</taxon>
        <taxon>Perkinsea</taxon>
        <taxon>Perkinsida</taxon>
        <taxon>Perkinsidae</taxon>
        <taxon>Perkinsus</taxon>
    </lineage>
</organism>
<dbReference type="InParanoid" id="C5KNM0"/>
<dbReference type="AlphaFoldDB" id="C5KNM0"/>